<evidence type="ECO:0000256" key="1">
    <source>
        <dbReference type="ARBA" id="ARBA00000215"/>
    </source>
</evidence>
<accession>A0A9Q1CC33</accession>
<dbReference type="Proteomes" id="UP001152320">
    <property type="component" value="Chromosome 5"/>
</dbReference>
<evidence type="ECO:0000256" key="5">
    <source>
        <dbReference type="ARBA" id="ARBA00022475"/>
    </source>
</evidence>
<dbReference type="PANTHER" id="PTHR12929:SF10">
    <property type="entry name" value="RIBOFLAVIN TRANSPORTER"/>
    <property type="match status" value="1"/>
</dbReference>
<dbReference type="InterPro" id="IPR009357">
    <property type="entry name" value="Riboflavin_transptr"/>
</dbReference>
<comment type="similarity">
    <text evidence="3 9">Belongs to the riboflavin transporter family.</text>
</comment>
<evidence type="ECO:0000256" key="7">
    <source>
        <dbReference type="ARBA" id="ARBA00022989"/>
    </source>
</evidence>
<dbReference type="EMBL" id="JAIZAY010000005">
    <property type="protein sequence ID" value="KAJ8041949.1"/>
    <property type="molecule type" value="Genomic_DNA"/>
</dbReference>
<feature type="transmembrane region" description="Helical" evidence="9">
    <location>
        <begin position="84"/>
        <end position="107"/>
    </location>
</feature>
<evidence type="ECO:0000256" key="3">
    <source>
        <dbReference type="ARBA" id="ARBA00006366"/>
    </source>
</evidence>
<evidence type="ECO:0000256" key="8">
    <source>
        <dbReference type="ARBA" id="ARBA00023136"/>
    </source>
</evidence>
<evidence type="ECO:0000256" key="2">
    <source>
        <dbReference type="ARBA" id="ARBA00004651"/>
    </source>
</evidence>
<feature type="transmembrane region" description="Helical" evidence="9">
    <location>
        <begin position="193"/>
        <end position="214"/>
    </location>
</feature>
<feature type="transmembrane region" description="Helical" evidence="9">
    <location>
        <begin position="410"/>
        <end position="430"/>
    </location>
</feature>
<evidence type="ECO:0000256" key="6">
    <source>
        <dbReference type="ARBA" id="ARBA00022692"/>
    </source>
</evidence>
<evidence type="ECO:0000256" key="9">
    <source>
        <dbReference type="RuleBase" id="RU368035"/>
    </source>
</evidence>
<dbReference type="GO" id="GO:0032217">
    <property type="term" value="F:riboflavin transmembrane transporter activity"/>
    <property type="evidence" value="ECO:0007669"/>
    <property type="project" value="UniProtKB-UniRule"/>
</dbReference>
<keyword evidence="5 9" id="KW-1003">Cell membrane</keyword>
<protein>
    <recommendedName>
        <fullName evidence="9">Riboflavin transporter</fullName>
    </recommendedName>
</protein>
<feature type="transmembrane region" description="Helical" evidence="9">
    <location>
        <begin position="506"/>
        <end position="530"/>
    </location>
</feature>
<feature type="compositionally biased region" description="Basic and acidic residues" evidence="10">
    <location>
        <begin position="329"/>
        <end position="363"/>
    </location>
</feature>
<evidence type="ECO:0000313" key="12">
    <source>
        <dbReference type="Proteomes" id="UP001152320"/>
    </source>
</evidence>
<gene>
    <name evidence="11" type="ORF">HOLleu_12892</name>
</gene>
<feature type="region of interest" description="Disordered" evidence="10">
    <location>
        <begin position="321"/>
        <end position="363"/>
    </location>
</feature>
<keyword evidence="12" id="KW-1185">Reference proteome</keyword>
<reference evidence="11" key="1">
    <citation type="submission" date="2021-10" db="EMBL/GenBank/DDBJ databases">
        <title>Tropical sea cucumber genome reveals ecological adaptation and Cuvierian tubules defense mechanism.</title>
        <authorList>
            <person name="Chen T."/>
        </authorList>
    </citation>
    <scope>NUCLEOTIDE SEQUENCE</scope>
    <source>
        <strain evidence="11">Nanhai2018</strain>
        <tissue evidence="11">Muscle</tissue>
    </source>
</reference>
<name>A0A9Q1CC33_HOLLE</name>
<dbReference type="PANTHER" id="PTHR12929">
    <property type="entry name" value="SOLUTE CARRIER FAMILY 52"/>
    <property type="match status" value="1"/>
</dbReference>
<dbReference type="AlphaFoldDB" id="A0A9Q1CC33"/>
<sequence>MTLLKSGIYSMQVKVSLKTMLQLPCDVMRNESWTSCDLISSFSKHTLLLTFDRCQCLVCKFIEEQRQALCKLDKMAADNKETGINIFVVLLVLLFGQGSWIGINSLWVELPLLVSLGIPEQFEIASWLVIIVQVANIGPVIFTGINYLTPKGYHLEVATNYLISLTGTIVCILLIFFWDVFTIWNIDNKPHSTYFTIFALLLALVDCTSNVSFLPFMVRLKSQYMTWFFIGMGLSGMVPSLAAIVQGVGGSPVCVVNFTYTLINETDNTSMECTSWVSETKPAHFGPEAFFGFLSFMMFACLVSYICLNYLPLAKKEYAPENQTQERTSQSREDGQEDRGQYEMIPSDKNEQENDSDKNDDTHVVPEMVDRKPLVEFVLIFCILGLSNALVNCVLPSVQSFSAGAYGLNIYLLAATFGSIANPVACFIVMVKPSKSLWLVVAVFISGSLSGLYCFITAITSPTPPLQDHWMGSVLVIVAWFTSSGCFHYVRATVGWILRMEPNNRVLLICFGVINQVGSLIGAIIIFPMVHYTDWFVPYYPDPCAGREQCIEL</sequence>
<evidence type="ECO:0000256" key="4">
    <source>
        <dbReference type="ARBA" id="ARBA00022448"/>
    </source>
</evidence>
<keyword evidence="7 9" id="KW-1133">Transmembrane helix</keyword>
<keyword evidence="8 9" id="KW-0472">Membrane</keyword>
<proteinExistence type="inferred from homology"/>
<comment type="catalytic activity">
    <reaction evidence="1 9">
        <text>riboflavin(in) = riboflavin(out)</text>
        <dbReference type="Rhea" id="RHEA:35015"/>
        <dbReference type="ChEBI" id="CHEBI:57986"/>
    </reaction>
</comment>
<evidence type="ECO:0000256" key="10">
    <source>
        <dbReference type="SAM" id="MobiDB-lite"/>
    </source>
</evidence>
<evidence type="ECO:0000313" key="11">
    <source>
        <dbReference type="EMBL" id="KAJ8041949.1"/>
    </source>
</evidence>
<feature type="transmembrane region" description="Helical" evidence="9">
    <location>
        <begin position="289"/>
        <end position="308"/>
    </location>
</feature>
<dbReference type="SUPFAM" id="SSF103473">
    <property type="entry name" value="MFS general substrate transporter"/>
    <property type="match status" value="1"/>
</dbReference>
<comment type="caution">
    <text evidence="11">The sequence shown here is derived from an EMBL/GenBank/DDBJ whole genome shotgun (WGS) entry which is preliminary data.</text>
</comment>
<feature type="transmembrane region" description="Helical" evidence="9">
    <location>
        <begin position="470"/>
        <end position="494"/>
    </location>
</feature>
<dbReference type="Pfam" id="PF06237">
    <property type="entry name" value="SLC52_ribofla_tr"/>
    <property type="match status" value="1"/>
</dbReference>
<feature type="transmembrane region" description="Helical" evidence="9">
    <location>
        <begin position="127"/>
        <end position="149"/>
    </location>
</feature>
<dbReference type="OrthoDB" id="9995836at2759"/>
<feature type="transmembrane region" description="Helical" evidence="9">
    <location>
        <begin position="226"/>
        <end position="248"/>
    </location>
</feature>
<dbReference type="InterPro" id="IPR036259">
    <property type="entry name" value="MFS_trans_sf"/>
</dbReference>
<dbReference type="GO" id="GO:0005886">
    <property type="term" value="C:plasma membrane"/>
    <property type="evidence" value="ECO:0007669"/>
    <property type="project" value="UniProtKB-SubCell"/>
</dbReference>
<feature type="transmembrane region" description="Helical" evidence="9">
    <location>
        <begin position="161"/>
        <end position="181"/>
    </location>
</feature>
<keyword evidence="6 9" id="KW-0812">Transmembrane</keyword>
<feature type="transmembrane region" description="Helical" evidence="9">
    <location>
        <begin position="377"/>
        <end position="398"/>
    </location>
</feature>
<comment type="subcellular location">
    <subcellularLocation>
        <location evidence="2 9">Cell membrane</location>
        <topology evidence="2 9">Multi-pass membrane protein</topology>
    </subcellularLocation>
</comment>
<keyword evidence="4 9" id="KW-0813">Transport</keyword>
<organism evidence="11 12">
    <name type="scientific">Holothuria leucospilota</name>
    <name type="common">Black long sea cucumber</name>
    <name type="synonym">Mertensiothuria leucospilota</name>
    <dbReference type="NCBI Taxonomy" id="206669"/>
    <lineage>
        <taxon>Eukaryota</taxon>
        <taxon>Metazoa</taxon>
        <taxon>Echinodermata</taxon>
        <taxon>Eleutherozoa</taxon>
        <taxon>Echinozoa</taxon>
        <taxon>Holothuroidea</taxon>
        <taxon>Aspidochirotacea</taxon>
        <taxon>Aspidochirotida</taxon>
        <taxon>Holothuriidae</taxon>
        <taxon>Holothuria</taxon>
    </lineage>
</organism>
<comment type="function">
    <text evidence="9">Plasma membrane transporter mediating the uptake by cells of the water soluble vitamin B2/riboflavin that plays a key role in biochemical oxidation-reduction reactions of the carbohydrate, lipid, and amino acid metabolism.</text>
</comment>
<feature type="transmembrane region" description="Helical" evidence="9">
    <location>
        <begin position="437"/>
        <end position="458"/>
    </location>
</feature>